<evidence type="ECO:0000313" key="3">
    <source>
        <dbReference type="Proteomes" id="UP000198420"/>
    </source>
</evidence>
<evidence type="ECO:0000256" key="1">
    <source>
        <dbReference type="SAM" id="MobiDB-lite"/>
    </source>
</evidence>
<dbReference type="Proteomes" id="UP000198420">
    <property type="component" value="Unassembled WGS sequence"/>
</dbReference>
<dbReference type="EMBL" id="FZNP01000031">
    <property type="protein sequence ID" value="SNS80399.1"/>
    <property type="molecule type" value="Genomic_DNA"/>
</dbReference>
<keyword evidence="3" id="KW-1185">Reference proteome</keyword>
<organism evidence="2 3">
    <name type="scientific">Actinomadura mexicana</name>
    <dbReference type="NCBI Taxonomy" id="134959"/>
    <lineage>
        <taxon>Bacteria</taxon>
        <taxon>Bacillati</taxon>
        <taxon>Actinomycetota</taxon>
        <taxon>Actinomycetes</taxon>
        <taxon>Streptosporangiales</taxon>
        <taxon>Thermomonosporaceae</taxon>
        <taxon>Actinomadura</taxon>
    </lineage>
</organism>
<dbReference type="RefSeq" id="WP_143227478.1">
    <property type="nucleotide sequence ID" value="NZ_FZNP01000031.1"/>
</dbReference>
<reference evidence="3" key="1">
    <citation type="submission" date="2017-06" db="EMBL/GenBank/DDBJ databases">
        <authorList>
            <person name="Varghese N."/>
            <person name="Submissions S."/>
        </authorList>
    </citation>
    <scope>NUCLEOTIDE SEQUENCE [LARGE SCALE GENOMIC DNA]</scope>
    <source>
        <strain evidence="3">DSM 44485</strain>
    </source>
</reference>
<sequence length="278" mass="30239">MSGLDDLEAQAEQRRRTRTPPPPRNPHGTKANVQPSAAGLASLTAESVARALPAPHEPTASTPTLAAAERNELGRCETALRAADVAFWIRGRMFQTIRDARLYRETHATFEEYCLQTWQRTARRVNQFIEAWPLAERLILELGTIVPKINEGQVRALLPLADEHGDAAAVHLYRALAQADVQVTAEVIKAVIRLLPVGPWDDANADKAVAAYLVGPRVLPAANKREQPDQWATTLAQITKGVDRLAAAAADDPERARTVADSLEAAAAKIRARLPQGA</sequence>
<dbReference type="OrthoDB" id="4520934at2"/>
<protein>
    <submittedName>
        <fullName evidence="2">Uncharacterized protein</fullName>
    </submittedName>
</protein>
<name>A0A239HG65_9ACTN</name>
<evidence type="ECO:0000313" key="2">
    <source>
        <dbReference type="EMBL" id="SNS80399.1"/>
    </source>
</evidence>
<dbReference type="AlphaFoldDB" id="A0A239HG65"/>
<proteinExistence type="predicted"/>
<feature type="region of interest" description="Disordered" evidence="1">
    <location>
        <begin position="1"/>
        <end position="39"/>
    </location>
</feature>
<gene>
    <name evidence="2" type="ORF">SAMN06265355_13115</name>
</gene>
<accession>A0A239HG65</accession>